<dbReference type="PANTHER" id="PTHR43205:SF5">
    <property type="entry name" value="PROSTAGLANDIN REDUCTASE 2"/>
    <property type="match status" value="1"/>
</dbReference>
<keyword evidence="8" id="KW-1133">Transmembrane helix</keyword>
<reference evidence="12" key="1">
    <citation type="submission" date="2010-08" db="EMBL/GenBank/DDBJ databases">
        <authorList>
            <consortium name="Caenorhabditis japonica Sequencing Consortium"/>
            <person name="Wilson R.K."/>
        </authorList>
    </citation>
    <scope>NUCLEOTIDE SEQUENCE [LARGE SCALE GENOMIC DNA]</scope>
    <source>
        <strain evidence="12">DF5081</strain>
    </source>
</reference>
<feature type="transmembrane region" description="Helical" evidence="8">
    <location>
        <begin position="179"/>
        <end position="198"/>
    </location>
</feature>
<dbReference type="InterPro" id="IPR036291">
    <property type="entry name" value="NAD(P)-bd_dom_sf"/>
</dbReference>
<dbReference type="PANTHER" id="PTHR43205">
    <property type="entry name" value="PROSTAGLANDIN REDUCTASE"/>
    <property type="match status" value="1"/>
</dbReference>
<keyword evidence="3" id="KW-0560">Oxidoreductase</keyword>
<evidence type="ECO:0000256" key="6">
    <source>
        <dbReference type="ARBA" id="ARBA00048290"/>
    </source>
</evidence>
<evidence type="ECO:0000259" key="9">
    <source>
        <dbReference type="Pfam" id="PF00107"/>
    </source>
</evidence>
<dbReference type="Pfam" id="PF16884">
    <property type="entry name" value="ADH_N_2"/>
    <property type="match status" value="1"/>
</dbReference>
<dbReference type="Pfam" id="PF00107">
    <property type="entry name" value="ADH_zinc_N"/>
    <property type="match status" value="1"/>
</dbReference>
<dbReference type="InterPro" id="IPR041694">
    <property type="entry name" value="ADH_N_2"/>
</dbReference>
<reference evidence="11" key="2">
    <citation type="submission" date="2022-06" db="UniProtKB">
        <authorList>
            <consortium name="EnsemblMetazoa"/>
        </authorList>
    </citation>
    <scope>IDENTIFICATION</scope>
    <source>
        <strain evidence="11">DF5081</strain>
    </source>
</reference>
<keyword evidence="8" id="KW-0472">Membrane</keyword>
<evidence type="ECO:0000256" key="2">
    <source>
        <dbReference type="ARBA" id="ARBA00011981"/>
    </source>
</evidence>
<feature type="transmembrane region" description="Helical" evidence="8">
    <location>
        <begin position="296"/>
        <end position="320"/>
    </location>
</feature>
<dbReference type="Gene3D" id="3.90.180.10">
    <property type="entry name" value="Medium-chain alcohol dehydrogenases, catalytic domain"/>
    <property type="match status" value="1"/>
</dbReference>
<dbReference type="Proteomes" id="UP000005237">
    <property type="component" value="Unassembled WGS sequence"/>
</dbReference>
<feature type="domain" description="Oxidoreductase N-terminal" evidence="10">
    <location>
        <begin position="32"/>
        <end position="147"/>
    </location>
</feature>
<dbReference type="AlphaFoldDB" id="A0A8R1E1R7"/>
<evidence type="ECO:0000256" key="5">
    <source>
        <dbReference type="ARBA" id="ARBA00047878"/>
    </source>
</evidence>
<dbReference type="SUPFAM" id="SSF51735">
    <property type="entry name" value="NAD(P)-binding Rossmann-fold domains"/>
    <property type="match status" value="1"/>
</dbReference>
<feature type="transmembrane region" description="Helical" evidence="8">
    <location>
        <begin position="262"/>
        <end position="284"/>
    </location>
</feature>
<dbReference type="InterPro" id="IPR011032">
    <property type="entry name" value="GroES-like_sf"/>
</dbReference>
<evidence type="ECO:0000256" key="1">
    <source>
        <dbReference type="ARBA" id="ARBA00010460"/>
    </source>
</evidence>
<feature type="domain" description="Alcohol dehydrogenase-like C-terminal" evidence="9">
    <location>
        <begin position="372"/>
        <end position="449"/>
    </location>
</feature>
<feature type="transmembrane region" description="Helical" evidence="8">
    <location>
        <begin position="230"/>
        <end position="256"/>
    </location>
</feature>
<comment type="catalytic activity">
    <reaction evidence="7">
        <text>13,14-dihydro-15-oxo-prostaglandin E1 + NADP(+) = 15-oxoprostaglandin E1 + NADPH + H(+)</text>
        <dbReference type="Rhea" id="RHEA:50584"/>
        <dbReference type="ChEBI" id="CHEBI:15378"/>
        <dbReference type="ChEBI" id="CHEBI:57401"/>
        <dbReference type="ChEBI" id="CHEBI:57783"/>
        <dbReference type="ChEBI" id="CHEBI:58349"/>
        <dbReference type="ChEBI" id="CHEBI:133408"/>
    </reaction>
    <physiologicalReaction direction="right-to-left" evidence="7">
        <dbReference type="Rhea" id="RHEA:50586"/>
    </physiologicalReaction>
</comment>
<evidence type="ECO:0000256" key="4">
    <source>
        <dbReference type="ARBA" id="ARBA00033119"/>
    </source>
</evidence>
<protein>
    <recommendedName>
        <fullName evidence="4">15-oxoprostaglandin 13-reductase</fullName>
        <ecNumber evidence="2">1.3.1.48</ecNumber>
    </recommendedName>
    <alternativeName>
        <fullName evidence="4">15-oxoprostaglandin 13-reductase</fullName>
    </alternativeName>
</protein>
<evidence type="ECO:0000256" key="8">
    <source>
        <dbReference type="SAM" id="Phobius"/>
    </source>
</evidence>
<name>A0A8R1E1R7_CAEJA</name>
<accession>A0A8R1E1R7</accession>
<comment type="catalytic activity">
    <reaction evidence="6">
        <text>13,14-dihydro-15-oxo-PGF2alpha + NADP(+) = 15-oxoprostaglandin F2alpha + NADPH + H(+)</text>
        <dbReference type="Rhea" id="RHEA:50588"/>
        <dbReference type="ChEBI" id="CHEBI:15378"/>
        <dbReference type="ChEBI" id="CHEBI:57783"/>
        <dbReference type="ChEBI" id="CHEBI:58349"/>
        <dbReference type="ChEBI" id="CHEBI:133374"/>
        <dbReference type="ChEBI" id="CHEBI:133409"/>
    </reaction>
    <physiologicalReaction direction="right-to-left" evidence="6">
        <dbReference type="Rhea" id="RHEA:50590"/>
    </physiologicalReaction>
</comment>
<evidence type="ECO:0000256" key="3">
    <source>
        <dbReference type="ARBA" id="ARBA00023002"/>
    </source>
</evidence>
<sequence>MRLVFQPRQMTSSTSSATLDGLLPPDNKVVVFVKRPGENNSPTVDCFDVVPIDSPSEKDITAEQCIVRTLFLSVDPAQRCRMNPSTGVDYLGPYEIGEPVDGMEGVGIVERVGSASNLNVGDVVTGCIRLWTWTKYFVCDSSDLVKVSLPPNFSPSVILSCAGISGITALLGIRKKQLLGCYLAAIWLLFGCYLAAIWPLFGRYLAAIWPLFGCYLAVIWPLFGCYSAAIWLLFGGYLAAIWLLFGGYLAATWLLFGGYLAAIWLLFGGYLAAIWLLFGGYLAAIWRLFGGYLAAIWLLFGCYLAAIWLLFGGYLAAIWLPFCRYFKYLKIGEPEKNCPKIMEEFFEKIPSALIDRNRPQTIVVSGAAGSCGSLAGQIARIEGCSRVIGICGSDEKCKVLKEEFGFDSAINYKTENVCERLAHLAPEGVDIYWDNVGGDISNDVIQAVR</sequence>
<dbReference type="EC" id="1.3.1.48" evidence="2"/>
<keyword evidence="12" id="KW-1185">Reference proteome</keyword>
<evidence type="ECO:0000256" key="7">
    <source>
        <dbReference type="ARBA" id="ARBA00049070"/>
    </source>
</evidence>
<dbReference type="EnsemblMetazoa" id="CJA19186b.1">
    <property type="protein sequence ID" value="CJA19186b.1"/>
    <property type="gene ID" value="WBGene00138390"/>
</dbReference>
<dbReference type="InterPro" id="IPR013149">
    <property type="entry name" value="ADH-like_C"/>
</dbReference>
<evidence type="ECO:0000313" key="12">
    <source>
        <dbReference type="Proteomes" id="UP000005237"/>
    </source>
</evidence>
<feature type="transmembrane region" description="Helical" evidence="8">
    <location>
        <begin position="204"/>
        <end position="223"/>
    </location>
</feature>
<dbReference type="GO" id="GO:0047522">
    <property type="term" value="F:15-oxoprostaglandin 13-reductase [NAD(P)+] activity"/>
    <property type="evidence" value="ECO:0007669"/>
    <property type="project" value="UniProtKB-EC"/>
</dbReference>
<proteinExistence type="inferred from homology"/>
<keyword evidence="8" id="KW-0812">Transmembrane</keyword>
<evidence type="ECO:0000313" key="11">
    <source>
        <dbReference type="EnsemblMetazoa" id="CJA19186b.1"/>
    </source>
</evidence>
<comment type="catalytic activity">
    <reaction evidence="5">
        <text>13,14-dihydro-15-oxo-prostaglandin F1alpha + NADP(+) = 15-oxoprostaglandin F1alpha + NADPH + H(+)</text>
        <dbReference type="Rhea" id="RHEA:50592"/>
        <dbReference type="ChEBI" id="CHEBI:15378"/>
        <dbReference type="ChEBI" id="CHEBI:57783"/>
        <dbReference type="ChEBI" id="CHEBI:58349"/>
        <dbReference type="ChEBI" id="CHEBI:79072"/>
        <dbReference type="ChEBI" id="CHEBI:133411"/>
    </reaction>
    <physiologicalReaction direction="right-to-left" evidence="5">
        <dbReference type="Rhea" id="RHEA:50594"/>
    </physiologicalReaction>
</comment>
<dbReference type="InterPro" id="IPR045010">
    <property type="entry name" value="MDR_fam"/>
</dbReference>
<dbReference type="Gene3D" id="3.40.50.720">
    <property type="entry name" value="NAD(P)-binding Rossmann-like Domain"/>
    <property type="match status" value="1"/>
</dbReference>
<feature type="transmembrane region" description="Helical" evidence="8">
    <location>
        <begin position="153"/>
        <end position="172"/>
    </location>
</feature>
<evidence type="ECO:0000259" key="10">
    <source>
        <dbReference type="Pfam" id="PF16884"/>
    </source>
</evidence>
<comment type="similarity">
    <text evidence="1">Belongs to the NADP-dependent oxidoreductase L4BD family.</text>
</comment>
<organism evidence="11 12">
    <name type="scientific">Caenorhabditis japonica</name>
    <dbReference type="NCBI Taxonomy" id="281687"/>
    <lineage>
        <taxon>Eukaryota</taxon>
        <taxon>Metazoa</taxon>
        <taxon>Ecdysozoa</taxon>
        <taxon>Nematoda</taxon>
        <taxon>Chromadorea</taxon>
        <taxon>Rhabditida</taxon>
        <taxon>Rhabditina</taxon>
        <taxon>Rhabditomorpha</taxon>
        <taxon>Rhabditoidea</taxon>
        <taxon>Rhabditidae</taxon>
        <taxon>Peloderinae</taxon>
        <taxon>Caenorhabditis</taxon>
    </lineage>
</organism>
<dbReference type="SUPFAM" id="SSF50129">
    <property type="entry name" value="GroES-like"/>
    <property type="match status" value="1"/>
</dbReference>
<dbReference type="GO" id="GO:0006693">
    <property type="term" value="P:prostaglandin metabolic process"/>
    <property type="evidence" value="ECO:0007669"/>
    <property type="project" value="TreeGrafter"/>
</dbReference>